<evidence type="ECO:0000313" key="11">
    <source>
        <dbReference type="EMBL" id="KAG6599020.1"/>
    </source>
</evidence>
<sequence>MPTHGSKSEKQDAAVMNRRDPYEVLGVSRNSTDQEIKSAYRRMALKYHPDKNGNDPKAADMFKEVTFSYTILSDPEKRRQYDAAGFEAVETENQELELDLSSLGAVNTMFAALFSKLGVPIKTTVSATVLEEALNGVVTVHPLPLGMPISKKVEKQCAHFYSVMISEEESQGGFICRVQSPDKSKFKLLYFDREETGGLNLALQEESTKVGKVTSAGMYFLGFPVYRLDQTISSITAAKDPDAAFFKKLDGFQPCEITELKAGTHVFAVYGDNFFKSVSYTIEAFSASSFAEEKENLRTVEAQILTKRVEISNFETEYREVLAQFTEMTGRYTQEMQVIDELLKQRNEIHAAYTTGPPIKRSRSRIRGSFKDAKEDSQIRERKSTRDRPKKKKCNMSWISHDPKVECALVNVNVFVYCGQACGSAVSKGINNSFAINNEKQRSDSLPLLSAIPPKLPWLQSFRHASFFSCPSFFSPPLTPPLRISKLVTLFLCHSISQPSLILQTISPSPGEGRPRPRPRRRRPPPPPHPPLQEPKRMTKPKRKLKKATIIAVAVSTVAATLLLSLGLLFYIRRRILAKLKEHRVESQEFTRFDGNLNGLIVEEDGLDVMYWKKDNEEDEEMGFARDGSIVPEIVQETPLLHGISSMEARDHSLSSSRVLPLPPPPPPPPLPPPPSMPLPPPPSIPLPPPPTVVAKTGPSKDQARLKPLHWDKINTNVDHSMVWDKIEDGSFSFNGDRMEDLFGYVAADKKLPIEQSGLNHGGPKLISILDSQRARNIAIILKSLNITRQELLDALTEGYGLDSDTLEKLVKITPTKEQQSQILKFDGDSLRLGDAESFIFHLLKAFPTAFNRLNAMFFRSSFKSELNRLKDFSQTLSRGCEELKGKGLFTKLLEATLKAGNRLNSGTTRGNATAFNLKSLLKLSDVKSTDRKTTLLHFIVEEVIKFEGKKQFLNKDSKNLSEKEIETEYIILGLSAMESLTLELSNVKKASTIDYEAFIITCPNLLIKILEIQNLLPMEGGEYKMKMLEFVKSATEEVEIARREQRRALDELKKTNEYYETRDTENPLGLFVTVRDFVSTVNQVCHEIAGELKGKTKMGNMDACESLKRTISLRFPRPGEHFKRRSFSSDSTY</sequence>
<gene>
    <name evidence="11" type="primary">ATJ16</name>
    <name evidence="11" type="ORF">SDJN03_08798</name>
</gene>
<dbReference type="PROSITE" id="PS50076">
    <property type="entry name" value="DNAJ_2"/>
    <property type="match status" value="1"/>
</dbReference>
<dbReference type="Pfam" id="PF02181">
    <property type="entry name" value="FH2"/>
    <property type="match status" value="1"/>
</dbReference>
<dbReference type="InterPro" id="IPR015425">
    <property type="entry name" value="FH2_Formin"/>
</dbReference>
<dbReference type="SMART" id="SM00271">
    <property type="entry name" value="DnaJ"/>
    <property type="match status" value="1"/>
</dbReference>
<feature type="transmembrane region" description="Helical" evidence="8">
    <location>
        <begin position="550"/>
        <end position="572"/>
    </location>
</feature>
<evidence type="ECO:0000256" key="5">
    <source>
        <dbReference type="RuleBase" id="RU361260"/>
    </source>
</evidence>
<feature type="region of interest" description="Disordered" evidence="7">
    <location>
        <begin position="653"/>
        <end position="701"/>
    </location>
</feature>
<dbReference type="SMART" id="SM00498">
    <property type="entry name" value="FH2"/>
    <property type="match status" value="1"/>
</dbReference>
<keyword evidence="8" id="KW-1133">Transmembrane helix</keyword>
<feature type="region of interest" description="Disordered" evidence="7">
    <location>
        <begin position="353"/>
        <end position="393"/>
    </location>
</feature>
<feature type="region of interest" description="Disordered" evidence="7">
    <location>
        <begin position="504"/>
        <end position="543"/>
    </location>
</feature>
<comment type="caution">
    <text evidence="11">The sequence shown here is derived from an EMBL/GenBank/DDBJ whole genome shotgun (WGS) entry which is preliminary data.</text>
</comment>
<dbReference type="InterPro" id="IPR001623">
    <property type="entry name" value="DnaJ_domain"/>
</dbReference>
<evidence type="ECO:0000256" key="8">
    <source>
        <dbReference type="SAM" id="Phobius"/>
    </source>
</evidence>
<dbReference type="GO" id="GO:0016020">
    <property type="term" value="C:membrane"/>
    <property type="evidence" value="ECO:0007669"/>
    <property type="project" value="UniProtKB-SubCell"/>
</dbReference>
<dbReference type="PANTHER" id="PTHR44272:SF2">
    <property type="entry name" value="CHAPERONE PROTEIN DNAJ 16"/>
    <property type="match status" value="1"/>
</dbReference>
<evidence type="ECO:0000313" key="12">
    <source>
        <dbReference type="Proteomes" id="UP000685013"/>
    </source>
</evidence>
<evidence type="ECO:0000256" key="1">
    <source>
        <dbReference type="ARBA" id="ARBA00004370"/>
    </source>
</evidence>
<comment type="similarity">
    <text evidence="5">Belongs to the formin-like family.</text>
</comment>
<dbReference type="Pfam" id="PF00226">
    <property type="entry name" value="DnaJ"/>
    <property type="match status" value="1"/>
</dbReference>
<evidence type="ECO:0000256" key="4">
    <source>
        <dbReference type="ARBA" id="ARBA00023186"/>
    </source>
</evidence>
<evidence type="ECO:0000259" key="9">
    <source>
        <dbReference type="PROSITE" id="PS50076"/>
    </source>
</evidence>
<accession>A0AAV6NJX1</accession>
<evidence type="ECO:0000256" key="2">
    <source>
        <dbReference type="ARBA" id="ARBA00023054"/>
    </source>
</evidence>
<protein>
    <recommendedName>
        <fullName evidence="5">Formin-like protein</fullName>
    </recommendedName>
</protein>
<dbReference type="FunFam" id="1.10.287.110:FF:000097">
    <property type="entry name" value="Chaperone protein dnaJ 16"/>
    <property type="match status" value="1"/>
</dbReference>
<keyword evidence="12" id="KW-1185">Reference proteome</keyword>
<keyword evidence="2 6" id="KW-0175">Coiled coil</keyword>
<dbReference type="Proteomes" id="UP000685013">
    <property type="component" value="Chromosome 5"/>
</dbReference>
<organism evidence="11 12">
    <name type="scientific">Cucurbita argyrosperma subsp. sororia</name>
    <dbReference type="NCBI Taxonomy" id="37648"/>
    <lineage>
        <taxon>Eukaryota</taxon>
        <taxon>Viridiplantae</taxon>
        <taxon>Streptophyta</taxon>
        <taxon>Embryophyta</taxon>
        <taxon>Tracheophyta</taxon>
        <taxon>Spermatophyta</taxon>
        <taxon>Magnoliopsida</taxon>
        <taxon>eudicotyledons</taxon>
        <taxon>Gunneridae</taxon>
        <taxon>Pentapetalae</taxon>
        <taxon>rosids</taxon>
        <taxon>fabids</taxon>
        <taxon>Cucurbitales</taxon>
        <taxon>Cucurbitaceae</taxon>
        <taxon>Cucurbiteae</taxon>
        <taxon>Cucurbita</taxon>
    </lineage>
</organism>
<feature type="non-terminal residue" evidence="11">
    <location>
        <position position="1"/>
    </location>
</feature>
<dbReference type="PROSITE" id="PS51444">
    <property type="entry name" value="FH2"/>
    <property type="match status" value="1"/>
</dbReference>
<dbReference type="EMBL" id="JAGKQH010000005">
    <property type="protein sequence ID" value="KAG6599020.1"/>
    <property type="molecule type" value="Genomic_DNA"/>
</dbReference>
<feature type="compositionally biased region" description="Pro residues" evidence="7">
    <location>
        <begin position="661"/>
        <end position="692"/>
    </location>
</feature>
<dbReference type="CDD" id="cd06257">
    <property type="entry name" value="DnaJ"/>
    <property type="match status" value="1"/>
</dbReference>
<feature type="domain" description="J" evidence="9">
    <location>
        <begin position="20"/>
        <end position="85"/>
    </location>
</feature>
<proteinExistence type="inferred from homology"/>
<evidence type="ECO:0000256" key="3">
    <source>
        <dbReference type="ARBA" id="ARBA00023136"/>
    </source>
</evidence>
<feature type="domain" description="FH2" evidence="10">
    <location>
        <begin position="696"/>
        <end position="1108"/>
    </location>
</feature>
<feature type="compositionally biased region" description="Basic and acidic residues" evidence="7">
    <location>
        <begin position="1"/>
        <end position="22"/>
    </location>
</feature>
<keyword evidence="3 8" id="KW-0472">Membrane</keyword>
<name>A0AAV6NJX1_9ROSI</name>
<dbReference type="AlphaFoldDB" id="A0AAV6NJX1"/>
<evidence type="ECO:0000256" key="6">
    <source>
        <dbReference type="SAM" id="Coils"/>
    </source>
</evidence>
<comment type="subcellular location">
    <subcellularLocation>
        <location evidence="1">Membrane</location>
    </subcellularLocation>
</comment>
<feature type="coiled-coil region" evidence="6">
    <location>
        <begin position="1032"/>
        <end position="1063"/>
    </location>
</feature>
<feature type="compositionally biased region" description="Basic and acidic residues" evidence="7">
    <location>
        <begin position="369"/>
        <end position="387"/>
    </location>
</feature>
<evidence type="ECO:0000259" key="10">
    <source>
        <dbReference type="PROSITE" id="PS51444"/>
    </source>
</evidence>
<keyword evidence="8" id="KW-0812">Transmembrane</keyword>
<feature type="region of interest" description="Disordered" evidence="7">
    <location>
        <begin position="1"/>
        <end position="28"/>
    </location>
</feature>
<dbReference type="PANTHER" id="PTHR44272">
    <property type="entry name" value="DNAJ DOMAIN (PROKARYOTIC HEAT SHOCK PROTEIN)"/>
    <property type="match status" value="1"/>
</dbReference>
<evidence type="ECO:0000256" key="7">
    <source>
        <dbReference type="SAM" id="MobiDB-lite"/>
    </source>
</evidence>
<keyword evidence="4" id="KW-0143">Chaperone</keyword>
<dbReference type="InterPro" id="IPR052812">
    <property type="entry name" value="Plant_DnaJ_domain"/>
</dbReference>
<reference evidence="11 12" key="1">
    <citation type="journal article" date="2021" name="Hortic Res">
        <title>The domestication of Cucurbita argyrosperma as revealed by the genome of its wild relative.</title>
        <authorList>
            <person name="Barrera-Redondo J."/>
            <person name="Sanchez-de la Vega G."/>
            <person name="Aguirre-Liguori J.A."/>
            <person name="Castellanos-Morales G."/>
            <person name="Gutierrez-Guerrero Y.T."/>
            <person name="Aguirre-Dugua X."/>
            <person name="Aguirre-Planter E."/>
            <person name="Tenaillon M.I."/>
            <person name="Lira-Saade R."/>
            <person name="Eguiarte L.E."/>
        </authorList>
    </citation>
    <scope>NUCLEOTIDE SEQUENCE [LARGE SCALE GENOMIC DNA]</scope>
    <source>
        <strain evidence="11">JBR-2021</strain>
    </source>
</reference>